<reference evidence="10 11" key="1">
    <citation type="journal article" name="Nat. Commun.">
        <title>Undinarchaeota illuminate DPANN phylogeny and the impact of gene transfer on archaeal evolution.</title>
        <authorList>
            <person name="Dombrowski N."/>
            <person name="Williams T.A."/>
            <person name="Sun J."/>
            <person name="Woodcroft B.J."/>
            <person name="Lee J.H."/>
            <person name="Minh B.Q."/>
            <person name="Rinke C."/>
            <person name="Spang A."/>
        </authorList>
    </citation>
    <scope>NUCLEOTIDE SEQUENCE [LARGE SCALE GENOMIC DNA]</scope>
    <source>
        <strain evidence="10">MAG_bin1129</strain>
    </source>
</reference>
<accession>A0A832V1W4</accession>
<organism evidence="10 11">
    <name type="scientific">Candidatus Naiadarchaeum limnaeum</name>
    <dbReference type="NCBI Taxonomy" id="2756139"/>
    <lineage>
        <taxon>Archaea</taxon>
        <taxon>Candidatus Undinarchaeota</taxon>
        <taxon>Candidatus Undinarchaeia</taxon>
        <taxon>Candidatus Naiadarchaeales</taxon>
        <taxon>Candidatus Naiadarchaeaceae</taxon>
        <taxon>Candidatus Naiadarchaeum</taxon>
    </lineage>
</organism>
<evidence type="ECO:0000256" key="4">
    <source>
        <dbReference type="ARBA" id="ARBA00022490"/>
    </source>
</evidence>
<keyword evidence="5 9" id="KW-0378">Hydrolase</keyword>
<evidence type="ECO:0000256" key="2">
    <source>
        <dbReference type="ARBA" id="ARBA00004496"/>
    </source>
</evidence>
<dbReference type="SUPFAM" id="SSF102462">
    <property type="entry name" value="Peptidyl-tRNA hydrolase II"/>
    <property type="match status" value="1"/>
</dbReference>
<evidence type="ECO:0000256" key="5">
    <source>
        <dbReference type="ARBA" id="ARBA00022801"/>
    </source>
</evidence>
<dbReference type="GO" id="GO:0006412">
    <property type="term" value="P:translation"/>
    <property type="evidence" value="ECO:0007669"/>
    <property type="project" value="UniProtKB-UniRule"/>
</dbReference>
<dbReference type="HAMAP" id="MF_00628">
    <property type="entry name" value="Pept_tRNA_hydro_arch"/>
    <property type="match status" value="1"/>
</dbReference>
<evidence type="ECO:0000313" key="10">
    <source>
        <dbReference type="EMBL" id="HIK00678.1"/>
    </source>
</evidence>
<dbReference type="Gene3D" id="3.40.1490.10">
    <property type="entry name" value="Bit1"/>
    <property type="match status" value="1"/>
</dbReference>
<dbReference type="NCBIfam" id="NF003314">
    <property type="entry name" value="PRK04322.1"/>
    <property type="match status" value="1"/>
</dbReference>
<dbReference type="Pfam" id="PF01981">
    <property type="entry name" value="PTH2"/>
    <property type="match status" value="1"/>
</dbReference>
<dbReference type="InterPro" id="IPR002833">
    <property type="entry name" value="PTH2"/>
</dbReference>
<sequence>MEYKQVVVIRKDLNLSIGKIADQVAHASLTAYSKTGKIIKDNWEREGAKKVVLGVNSETELKNLYEKAKRRGITAVLIKDAGLTEIPAGTITALAIGPEKSELVDKITGNLPLLS</sequence>
<comment type="catalytic activity">
    <reaction evidence="7 9">
        <text>an N-acyl-L-alpha-aminoacyl-tRNA + H2O = an N-acyl-L-amino acid + a tRNA + H(+)</text>
        <dbReference type="Rhea" id="RHEA:54448"/>
        <dbReference type="Rhea" id="RHEA-COMP:10123"/>
        <dbReference type="Rhea" id="RHEA-COMP:13883"/>
        <dbReference type="ChEBI" id="CHEBI:15377"/>
        <dbReference type="ChEBI" id="CHEBI:15378"/>
        <dbReference type="ChEBI" id="CHEBI:59874"/>
        <dbReference type="ChEBI" id="CHEBI:78442"/>
        <dbReference type="ChEBI" id="CHEBI:138191"/>
        <dbReference type="EC" id="3.1.1.29"/>
    </reaction>
</comment>
<keyword evidence="11" id="KW-1185">Reference proteome</keyword>
<dbReference type="EMBL" id="DVAB01000033">
    <property type="protein sequence ID" value="HIK00678.1"/>
    <property type="molecule type" value="Genomic_DNA"/>
</dbReference>
<comment type="function">
    <text evidence="1 9">The natural substrate for this enzyme may be peptidyl-tRNAs which drop off the ribosome during protein synthesis.</text>
</comment>
<dbReference type="PANTHER" id="PTHR12649">
    <property type="entry name" value="PEPTIDYL-TRNA HYDROLASE 2"/>
    <property type="match status" value="1"/>
</dbReference>
<dbReference type="EC" id="3.1.1.29" evidence="3 9"/>
<evidence type="ECO:0000313" key="11">
    <source>
        <dbReference type="Proteomes" id="UP000646946"/>
    </source>
</evidence>
<evidence type="ECO:0000256" key="7">
    <source>
        <dbReference type="ARBA" id="ARBA00048707"/>
    </source>
</evidence>
<dbReference type="FunFam" id="3.40.1490.10:FF:000001">
    <property type="entry name" value="Peptidyl-tRNA hydrolase 2"/>
    <property type="match status" value="1"/>
</dbReference>
<comment type="similarity">
    <text evidence="6 9">Belongs to the PTH2 family.</text>
</comment>
<evidence type="ECO:0000256" key="9">
    <source>
        <dbReference type="HAMAP-Rule" id="MF_00628"/>
    </source>
</evidence>
<keyword evidence="4 9" id="KW-0963">Cytoplasm</keyword>
<comment type="caution">
    <text evidence="10">The sequence shown here is derived from an EMBL/GenBank/DDBJ whole genome shotgun (WGS) entry which is preliminary data.</text>
</comment>
<gene>
    <name evidence="9" type="primary">pth</name>
    <name evidence="10" type="ORF">H1016_04010</name>
</gene>
<name>A0A832V1W4_9ARCH</name>
<dbReference type="InterPro" id="IPR034759">
    <property type="entry name" value="Pept_tRNA_hydro_arch"/>
</dbReference>
<dbReference type="Proteomes" id="UP000646946">
    <property type="component" value="Unassembled WGS sequence"/>
</dbReference>
<dbReference type="PANTHER" id="PTHR12649:SF11">
    <property type="entry name" value="PEPTIDYL-TRNA HYDROLASE 2, MITOCHONDRIAL"/>
    <property type="match status" value="1"/>
</dbReference>
<dbReference type="NCBIfam" id="TIGR00283">
    <property type="entry name" value="arch_pth2"/>
    <property type="match status" value="1"/>
</dbReference>
<dbReference type="GO" id="GO:0004045">
    <property type="term" value="F:peptidyl-tRNA hydrolase activity"/>
    <property type="evidence" value="ECO:0007669"/>
    <property type="project" value="UniProtKB-UniRule"/>
</dbReference>
<evidence type="ECO:0000256" key="6">
    <source>
        <dbReference type="ARBA" id="ARBA00038050"/>
    </source>
</evidence>
<evidence type="ECO:0000256" key="3">
    <source>
        <dbReference type="ARBA" id="ARBA00013260"/>
    </source>
</evidence>
<proteinExistence type="inferred from homology"/>
<evidence type="ECO:0000256" key="1">
    <source>
        <dbReference type="ARBA" id="ARBA00003043"/>
    </source>
</evidence>
<dbReference type="InterPro" id="IPR023476">
    <property type="entry name" value="Pep_tRNA_hydro_II_dom_sf"/>
</dbReference>
<dbReference type="GO" id="GO:0005829">
    <property type="term" value="C:cytosol"/>
    <property type="evidence" value="ECO:0007669"/>
    <property type="project" value="TreeGrafter"/>
</dbReference>
<dbReference type="AlphaFoldDB" id="A0A832V1W4"/>
<comment type="subcellular location">
    <subcellularLocation>
        <location evidence="2 9">Cytoplasm</location>
    </subcellularLocation>
</comment>
<dbReference type="CDD" id="cd02430">
    <property type="entry name" value="PTH2"/>
    <property type="match status" value="1"/>
</dbReference>
<protein>
    <recommendedName>
        <fullName evidence="8 9">Peptidyl-tRNA hydrolase</fullName>
        <shortName evidence="9">PTH</shortName>
        <ecNumber evidence="3 9">3.1.1.29</ecNumber>
    </recommendedName>
</protein>
<evidence type="ECO:0000256" key="8">
    <source>
        <dbReference type="ARBA" id="ARBA00050038"/>
    </source>
</evidence>